<feature type="domain" description="Rubredoxin-like" evidence="6">
    <location>
        <begin position="28"/>
        <end position="72"/>
    </location>
</feature>
<keyword evidence="2 5" id="KW-0479">Metal-binding</keyword>
<dbReference type="PROSITE" id="PS00202">
    <property type="entry name" value="RUBREDOXIN"/>
    <property type="match status" value="1"/>
</dbReference>
<reference evidence="7" key="1">
    <citation type="journal article" date="2014" name="Int. J. Syst. Evol. Microbiol.">
        <title>Complete genome sequence of Corynebacterium casei LMG S-19264T (=DSM 44701T), isolated from a smear-ripened cheese.</title>
        <authorList>
            <consortium name="US DOE Joint Genome Institute (JGI-PGF)"/>
            <person name="Walter F."/>
            <person name="Albersmeier A."/>
            <person name="Kalinowski J."/>
            <person name="Ruckert C."/>
        </authorList>
    </citation>
    <scope>NUCLEOTIDE SEQUENCE</scope>
    <source>
        <strain evidence="7">CGMCC 1.15254</strain>
    </source>
</reference>
<dbReference type="AlphaFoldDB" id="A0A917FBZ3"/>
<proteinExistence type="inferred from homology"/>
<dbReference type="RefSeq" id="WP_229734283.1">
    <property type="nucleotide sequence ID" value="NZ_BMHV01000010.1"/>
</dbReference>
<evidence type="ECO:0000259" key="6">
    <source>
        <dbReference type="PROSITE" id="PS50903"/>
    </source>
</evidence>
<accession>A0A917FBZ3</accession>
<dbReference type="SUPFAM" id="SSF57802">
    <property type="entry name" value="Rubredoxin-like"/>
    <property type="match status" value="1"/>
</dbReference>
<evidence type="ECO:0000256" key="3">
    <source>
        <dbReference type="ARBA" id="ARBA00022982"/>
    </source>
</evidence>
<comment type="caution">
    <text evidence="7">The sequence shown here is derived from an EMBL/GenBank/DDBJ whole genome shotgun (WGS) entry which is preliminary data.</text>
</comment>
<organism evidence="7 8">
    <name type="scientific">Terasakiella brassicae</name>
    <dbReference type="NCBI Taxonomy" id="1634917"/>
    <lineage>
        <taxon>Bacteria</taxon>
        <taxon>Pseudomonadati</taxon>
        <taxon>Pseudomonadota</taxon>
        <taxon>Alphaproteobacteria</taxon>
        <taxon>Rhodospirillales</taxon>
        <taxon>Terasakiellaceae</taxon>
        <taxon>Terasakiella</taxon>
    </lineage>
</organism>
<dbReference type="InterPro" id="IPR018527">
    <property type="entry name" value="Rubredoxin_Fe_BS"/>
</dbReference>
<dbReference type="PRINTS" id="PR00163">
    <property type="entry name" value="RUBREDOXIN"/>
</dbReference>
<dbReference type="EMBL" id="BMHV01000010">
    <property type="protein sequence ID" value="GGF63463.1"/>
    <property type="molecule type" value="Genomic_DNA"/>
</dbReference>
<evidence type="ECO:0000313" key="7">
    <source>
        <dbReference type="EMBL" id="GGF63463.1"/>
    </source>
</evidence>
<keyword evidence="3 5" id="KW-0249">Electron transport</keyword>
<protein>
    <recommendedName>
        <fullName evidence="5">Rubredoxin</fullName>
    </recommendedName>
</protein>
<gene>
    <name evidence="7" type="ORF">GCM10011332_16790</name>
</gene>
<keyword evidence="1" id="KW-0813">Transport</keyword>
<evidence type="ECO:0000256" key="5">
    <source>
        <dbReference type="RuleBase" id="RU003820"/>
    </source>
</evidence>
<dbReference type="PROSITE" id="PS50903">
    <property type="entry name" value="RUBREDOXIN_LIKE"/>
    <property type="match status" value="1"/>
</dbReference>
<dbReference type="Gene3D" id="2.20.28.10">
    <property type="match status" value="1"/>
</dbReference>
<evidence type="ECO:0000313" key="8">
    <source>
        <dbReference type="Proteomes" id="UP000632498"/>
    </source>
</evidence>
<comment type="similarity">
    <text evidence="5">Belongs to the rubredoxin family.</text>
</comment>
<name>A0A917FBZ3_9PROT</name>
<keyword evidence="8" id="KW-1185">Reference proteome</keyword>
<keyword evidence="4 5" id="KW-0408">Iron</keyword>
<evidence type="ECO:0000256" key="4">
    <source>
        <dbReference type="ARBA" id="ARBA00023004"/>
    </source>
</evidence>
<evidence type="ECO:0000256" key="2">
    <source>
        <dbReference type="ARBA" id="ARBA00022723"/>
    </source>
</evidence>
<reference evidence="7" key="2">
    <citation type="submission" date="2020-09" db="EMBL/GenBank/DDBJ databases">
        <authorList>
            <person name="Sun Q."/>
            <person name="Zhou Y."/>
        </authorList>
    </citation>
    <scope>NUCLEOTIDE SEQUENCE</scope>
    <source>
        <strain evidence="7">CGMCC 1.15254</strain>
    </source>
</reference>
<dbReference type="GO" id="GO:0005506">
    <property type="term" value="F:iron ion binding"/>
    <property type="evidence" value="ECO:0007669"/>
    <property type="project" value="UniProtKB-UniRule"/>
</dbReference>
<dbReference type="Proteomes" id="UP000632498">
    <property type="component" value="Unassembled WGS sequence"/>
</dbReference>
<dbReference type="InterPro" id="IPR024934">
    <property type="entry name" value="Rubredoxin-like_dom"/>
</dbReference>
<sequence>MWLYRGNIQKAVAMMPMAGFGAIKAFEPQRWICSCSKYVYDPAKMDGIAFEELGKKWKCPSCGAKKKAFSKTNKYPLS</sequence>
<dbReference type="Pfam" id="PF00301">
    <property type="entry name" value="Rubredoxin"/>
    <property type="match status" value="1"/>
</dbReference>
<dbReference type="InterPro" id="IPR024935">
    <property type="entry name" value="Rubredoxin_dom"/>
</dbReference>
<comment type="cofactor">
    <cofactor evidence="5">
        <name>Fe(3+)</name>
        <dbReference type="ChEBI" id="CHEBI:29034"/>
    </cofactor>
</comment>
<evidence type="ECO:0000256" key="1">
    <source>
        <dbReference type="ARBA" id="ARBA00022448"/>
    </source>
</evidence>